<sequence>MTVERSKLRLYFPQWQGATYDNLMACVPELSREEVTTGYHLGSQLVKMMFPKGDGKEVEVPVSLDTKDVATEKGIYARSALLKQHKAAFEVLRQNNPSHILVMGGECSTSVAPFGYLTKKYENDVACVWIDAHPDINLPFDDYTGFHAMALAHILGMGDEEFLREMPGKLAVDKALVVGLRSMEPKAKERQPEIGLKSLSPEEYRANPTSVLEFVKGTGARKVMVHLDLDVLEPTELVCAVGRDADGMRIAEVAGLINTLAAEFDMVGLTIAEHMPIVELKLRSMLSQLPTF</sequence>
<evidence type="ECO:0000256" key="3">
    <source>
        <dbReference type="ARBA" id="ARBA00023211"/>
    </source>
</evidence>
<organism evidence="5 6">
    <name type="scientific">Blattamonas nauphoetae</name>
    <dbReference type="NCBI Taxonomy" id="2049346"/>
    <lineage>
        <taxon>Eukaryota</taxon>
        <taxon>Metamonada</taxon>
        <taxon>Preaxostyla</taxon>
        <taxon>Oxymonadida</taxon>
        <taxon>Blattamonas</taxon>
    </lineage>
</organism>
<dbReference type="InterPro" id="IPR006035">
    <property type="entry name" value="Ureohydrolase"/>
</dbReference>
<evidence type="ECO:0000313" key="5">
    <source>
        <dbReference type="EMBL" id="KAK2944435.1"/>
    </source>
</evidence>
<dbReference type="PANTHER" id="PTHR43782">
    <property type="entry name" value="ARGINASE"/>
    <property type="match status" value="1"/>
</dbReference>
<dbReference type="SUPFAM" id="SSF52768">
    <property type="entry name" value="Arginase/deacetylase"/>
    <property type="match status" value="1"/>
</dbReference>
<dbReference type="PANTHER" id="PTHR43782:SF3">
    <property type="entry name" value="ARGINASE"/>
    <property type="match status" value="1"/>
</dbReference>
<keyword evidence="3" id="KW-0464">Manganese</keyword>
<protein>
    <submittedName>
        <fullName evidence="5">Arginase family protein</fullName>
    </submittedName>
</protein>
<keyword evidence="1" id="KW-0479">Metal-binding</keyword>
<evidence type="ECO:0000256" key="1">
    <source>
        <dbReference type="ARBA" id="ARBA00022723"/>
    </source>
</evidence>
<comment type="similarity">
    <text evidence="4">Belongs to the arginase family.</text>
</comment>
<evidence type="ECO:0000256" key="2">
    <source>
        <dbReference type="ARBA" id="ARBA00022801"/>
    </source>
</evidence>
<keyword evidence="6" id="KW-1185">Reference proteome</keyword>
<gene>
    <name evidence="5" type="ORF">BLNAU_20639</name>
</gene>
<keyword evidence="2" id="KW-0378">Hydrolase</keyword>
<dbReference type="Gene3D" id="3.40.800.10">
    <property type="entry name" value="Ureohydrolase domain"/>
    <property type="match status" value="1"/>
</dbReference>
<accession>A0ABQ9WY41</accession>
<reference evidence="5 6" key="1">
    <citation type="journal article" date="2022" name="bioRxiv">
        <title>Genomics of Preaxostyla Flagellates Illuminates Evolutionary Transitions and the Path Towards Mitochondrial Loss.</title>
        <authorList>
            <person name="Novak L.V.F."/>
            <person name="Treitli S.C."/>
            <person name="Pyrih J."/>
            <person name="Halakuc P."/>
            <person name="Pipaliya S.V."/>
            <person name="Vacek V."/>
            <person name="Brzon O."/>
            <person name="Soukal P."/>
            <person name="Eme L."/>
            <person name="Dacks J.B."/>
            <person name="Karnkowska A."/>
            <person name="Elias M."/>
            <person name="Hampl V."/>
        </authorList>
    </citation>
    <scope>NUCLEOTIDE SEQUENCE [LARGE SCALE GENOMIC DNA]</scope>
    <source>
        <strain evidence="5">NAU3</strain>
        <tissue evidence="5">Gut</tissue>
    </source>
</reference>
<proteinExistence type="inferred from homology"/>
<evidence type="ECO:0000313" key="6">
    <source>
        <dbReference type="Proteomes" id="UP001281761"/>
    </source>
</evidence>
<evidence type="ECO:0000256" key="4">
    <source>
        <dbReference type="PROSITE-ProRule" id="PRU00742"/>
    </source>
</evidence>
<dbReference type="InterPro" id="IPR023696">
    <property type="entry name" value="Ureohydrolase_dom_sf"/>
</dbReference>
<comment type="caution">
    <text evidence="5">The sequence shown here is derived from an EMBL/GenBank/DDBJ whole genome shotgun (WGS) entry which is preliminary data.</text>
</comment>
<dbReference type="CDD" id="cd09999">
    <property type="entry name" value="Arginase-like_1"/>
    <property type="match status" value="1"/>
</dbReference>
<dbReference type="PROSITE" id="PS51409">
    <property type="entry name" value="ARGINASE_2"/>
    <property type="match status" value="1"/>
</dbReference>
<name>A0ABQ9WY41_9EUKA</name>
<dbReference type="Pfam" id="PF00491">
    <property type="entry name" value="Arginase"/>
    <property type="match status" value="1"/>
</dbReference>
<dbReference type="EMBL" id="JARBJD010000299">
    <property type="protein sequence ID" value="KAK2944435.1"/>
    <property type="molecule type" value="Genomic_DNA"/>
</dbReference>
<dbReference type="Proteomes" id="UP001281761">
    <property type="component" value="Unassembled WGS sequence"/>
</dbReference>